<dbReference type="InterPro" id="IPR025722">
    <property type="entry name" value="TetR"/>
</dbReference>
<dbReference type="PRINTS" id="PR00455">
    <property type="entry name" value="HTHTETR"/>
</dbReference>
<dbReference type="SUPFAM" id="SSF46689">
    <property type="entry name" value="Homeodomain-like"/>
    <property type="match status" value="1"/>
</dbReference>
<dbReference type="AlphaFoldDB" id="A0A9W6CWF7"/>
<keyword evidence="1 2" id="KW-0238">DNA-binding</keyword>
<dbReference type="InterPro" id="IPR009057">
    <property type="entry name" value="Homeodomain-like_sf"/>
</dbReference>
<feature type="DNA-binding region" description="H-T-H motif" evidence="2">
    <location>
        <begin position="38"/>
        <end position="57"/>
    </location>
</feature>
<protein>
    <submittedName>
        <fullName evidence="4">TetR family transcriptional regulator</fullName>
    </submittedName>
</protein>
<evidence type="ECO:0000256" key="2">
    <source>
        <dbReference type="PROSITE-ProRule" id="PRU00335"/>
    </source>
</evidence>
<dbReference type="RefSeq" id="WP_281882586.1">
    <property type="nucleotide sequence ID" value="NZ_BSDP01000001.1"/>
</dbReference>
<proteinExistence type="predicted"/>
<feature type="domain" description="HTH tetR-type" evidence="3">
    <location>
        <begin position="15"/>
        <end position="75"/>
    </location>
</feature>
<organism evidence="4 5">
    <name type="scientific">Agromyces rhizosphaerae</name>
    <dbReference type="NCBI Taxonomy" id="88374"/>
    <lineage>
        <taxon>Bacteria</taxon>
        <taxon>Bacillati</taxon>
        <taxon>Actinomycetota</taxon>
        <taxon>Actinomycetes</taxon>
        <taxon>Micrococcales</taxon>
        <taxon>Microbacteriaceae</taxon>
        <taxon>Agromyces</taxon>
    </lineage>
</organism>
<evidence type="ECO:0000256" key="1">
    <source>
        <dbReference type="ARBA" id="ARBA00023125"/>
    </source>
</evidence>
<dbReference type="InterPro" id="IPR050109">
    <property type="entry name" value="HTH-type_TetR-like_transc_reg"/>
</dbReference>
<dbReference type="GO" id="GO:0003700">
    <property type="term" value="F:DNA-binding transcription factor activity"/>
    <property type="evidence" value="ECO:0007669"/>
    <property type="project" value="TreeGrafter"/>
</dbReference>
<dbReference type="Proteomes" id="UP001144396">
    <property type="component" value="Unassembled WGS sequence"/>
</dbReference>
<evidence type="ECO:0000313" key="4">
    <source>
        <dbReference type="EMBL" id="GLI26574.1"/>
    </source>
</evidence>
<name>A0A9W6CWF7_9MICO</name>
<dbReference type="GO" id="GO:0000976">
    <property type="term" value="F:transcription cis-regulatory region binding"/>
    <property type="evidence" value="ECO:0007669"/>
    <property type="project" value="TreeGrafter"/>
</dbReference>
<dbReference type="SUPFAM" id="SSF48498">
    <property type="entry name" value="Tetracyclin repressor-like, C-terminal domain"/>
    <property type="match status" value="1"/>
</dbReference>
<dbReference type="PANTHER" id="PTHR30055:SF223">
    <property type="entry name" value="HTH-TYPE TRANSCRIPTIONAL REGULATOR UIDR"/>
    <property type="match status" value="1"/>
</dbReference>
<dbReference type="Pfam" id="PF13972">
    <property type="entry name" value="TetR"/>
    <property type="match status" value="1"/>
</dbReference>
<keyword evidence="5" id="KW-1185">Reference proteome</keyword>
<gene>
    <name evidence="4" type="ORF">ARHIZOSPH14_08160</name>
</gene>
<evidence type="ECO:0000259" key="3">
    <source>
        <dbReference type="PROSITE" id="PS50977"/>
    </source>
</evidence>
<dbReference type="InterPro" id="IPR036271">
    <property type="entry name" value="Tet_transcr_reg_TetR-rel_C_sf"/>
</dbReference>
<accession>A0A9W6CWF7</accession>
<dbReference type="Pfam" id="PF00440">
    <property type="entry name" value="TetR_N"/>
    <property type="match status" value="1"/>
</dbReference>
<comment type="caution">
    <text evidence="4">The sequence shown here is derived from an EMBL/GenBank/DDBJ whole genome shotgun (WGS) entry which is preliminary data.</text>
</comment>
<reference evidence="4" key="1">
    <citation type="submission" date="2022-12" db="EMBL/GenBank/DDBJ databases">
        <title>Reference genome sequencing for broad-spectrum identification of bacterial and archaeal isolates by mass spectrometry.</title>
        <authorList>
            <person name="Sekiguchi Y."/>
            <person name="Tourlousse D.M."/>
        </authorList>
    </citation>
    <scope>NUCLEOTIDE SEQUENCE</scope>
    <source>
        <strain evidence="4">14</strain>
    </source>
</reference>
<dbReference type="PROSITE" id="PS50977">
    <property type="entry name" value="HTH_TETR_2"/>
    <property type="match status" value="1"/>
</dbReference>
<evidence type="ECO:0000313" key="5">
    <source>
        <dbReference type="Proteomes" id="UP001144396"/>
    </source>
</evidence>
<dbReference type="InterPro" id="IPR001647">
    <property type="entry name" value="HTH_TetR"/>
</dbReference>
<dbReference type="PANTHER" id="PTHR30055">
    <property type="entry name" value="HTH-TYPE TRANSCRIPTIONAL REGULATOR RUTR"/>
    <property type="match status" value="1"/>
</dbReference>
<dbReference type="Gene3D" id="1.10.357.10">
    <property type="entry name" value="Tetracycline Repressor, domain 2"/>
    <property type="match status" value="1"/>
</dbReference>
<dbReference type="EMBL" id="BSDP01000001">
    <property type="protein sequence ID" value="GLI26574.1"/>
    <property type="molecule type" value="Genomic_DNA"/>
</dbReference>
<sequence>MTDAPAAERRPQRTARRRDELLETALRLFNAHGTAAVSANRIAAATGISPGNLYYWFPNKQAIIRALFAEWATASTAPEALPTDAPDALRAFVDALAGQPLVTSRFAFFSRELTGLLAADPELAAAYRANFTAKVDAITGLVALLVDAGLLHPLAPGTDPREVVVAAWIASEATPAFLEVVDPEASAHTAPAVSTALVRALLTEEGAQALHPPAD</sequence>